<dbReference type="EMBL" id="JRPL02000001">
    <property type="protein sequence ID" value="TLD84976.1"/>
    <property type="molecule type" value="Genomic_DNA"/>
</dbReference>
<reference evidence="3 4" key="1">
    <citation type="journal article" date="2014" name="Genome Announc.">
        <title>Draft genome sequences of eight enterohepatic helicobacter species isolated from both laboratory and wild rodents.</title>
        <authorList>
            <person name="Sheh A."/>
            <person name="Shen Z."/>
            <person name="Fox J.G."/>
        </authorList>
    </citation>
    <scope>NUCLEOTIDE SEQUENCE [LARGE SCALE GENOMIC DNA]</scope>
    <source>
        <strain evidence="2 3">ATCC 49310</strain>
        <strain evidence="1 4">ATCC 700114</strain>
    </source>
</reference>
<proteinExistence type="predicted"/>
<accession>A0A4U8SFG9</accession>
<sequence length="137" mass="16195">MTCHVSTAKDIESYIQEASCNDMDTNLCTCVKNLHKALTALASIQSHNFKLIQQRIKKQTQENMNIHIKEAKDMQKNDIVIMTFQAYHTLNNNMKKFCKDFQNLSNKEQKILFTLEWNKRALFQNHNDVMRFCKTQY</sequence>
<dbReference type="STRING" id="50960.LS81_10815"/>
<comment type="caution">
    <text evidence="1">The sequence shown here is derived from an EMBL/GenBank/DDBJ whole genome shotgun (WGS) entry which is preliminary data.</text>
</comment>
<name>A0A4U8SFG9_9HELI</name>
<evidence type="ECO:0000313" key="2">
    <source>
        <dbReference type="EMBL" id="TLD97145.1"/>
    </source>
</evidence>
<dbReference type="AlphaFoldDB" id="A0A4U8SFG9"/>
<dbReference type="Proteomes" id="UP000029878">
    <property type="component" value="Unassembled WGS sequence"/>
</dbReference>
<reference evidence="2" key="2">
    <citation type="submission" date="2018-04" db="EMBL/GenBank/DDBJ databases">
        <authorList>
            <person name="Sheh A."/>
            <person name="Shen Z."/>
            <person name="Mannion A.J."/>
            <person name="Fox J.G."/>
        </authorList>
    </citation>
    <scope>NUCLEOTIDE SEQUENCE</scope>
    <source>
        <strain evidence="2">ATCC 49310</strain>
    </source>
</reference>
<dbReference type="Proteomes" id="UP000029861">
    <property type="component" value="Unassembled WGS sequence"/>
</dbReference>
<protein>
    <submittedName>
        <fullName evidence="1">Uncharacterized protein</fullName>
    </submittedName>
</protein>
<organism evidence="1 4">
    <name type="scientific">Helicobacter trogontum</name>
    <dbReference type="NCBI Taxonomy" id="50960"/>
    <lineage>
        <taxon>Bacteria</taxon>
        <taxon>Pseudomonadati</taxon>
        <taxon>Campylobacterota</taxon>
        <taxon>Epsilonproteobacteria</taxon>
        <taxon>Campylobacterales</taxon>
        <taxon>Helicobacteraceae</taxon>
        <taxon>Helicobacter</taxon>
    </lineage>
</organism>
<gene>
    <name evidence="2" type="ORF">LS80_007035</name>
    <name evidence="1" type="ORF">LS81_000470</name>
</gene>
<evidence type="ECO:0000313" key="4">
    <source>
        <dbReference type="Proteomes" id="UP000029878"/>
    </source>
</evidence>
<evidence type="ECO:0000313" key="3">
    <source>
        <dbReference type="Proteomes" id="UP000029861"/>
    </source>
</evidence>
<dbReference type="OrthoDB" id="9926590at2"/>
<evidence type="ECO:0000313" key="1">
    <source>
        <dbReference type="EMBL" id="TLD84976.1"/>
    </source>
</evidence>
<dbReference type="EMBL" id="JRPK02000023">
    <property type="protein sequence ID" value="TLD97145.1"/>
    <property type="molecule type" value="Genomic_DNA"/>
</dbReference>